<dbReference type="Proteomes" id="UP000265692">
    <property type="component" value="Unassembled WGS sequence"/>
</dbReference>
<accession>A0A396SEB3</accession>
<dbReference type="PROSITE" id="PS50965">
    <property type="entry name" value="NERD"/>
    <property type="match status" value="1"/>
</dbReference>
<dbReference type="OrthoDB" id="569879at2"/>
<evidence type="ECO:0000313" key="2">
    <source>
        <dbReference type="EMBL" id="RHW39512.1"/>
    </source>
</evidence>
<name>A0A396SEB3_9BACL</name>
<feature type="domain" description="NERD" evidence="1">
    <location>
        <begin position="41"/>
        <end position="160"/>
    </location>
</feature>
<dbReference type="EMBL" id="QWEI01000001">
    <property type="protein sequence ID" value="RHW39512.1"/>
    <property type="molecule type" value="Genomic_DNA"/>
</dbReference>
<sequence>MIIMKRKLPSKLFVLDALKRRIDHNHDMHELVTSLMRRAEIGYRGELKVDRLWQEITVPSNSYLFHNYESQNDFGNSHQIDSLFICPHFILILEIKNISGLIWYEKEKYQFMRKKLTGEIESFQSPFEQVQRHVDFMERIVERLGLELPLHKAVVIAETSTVIGNVPEEIPVFHSIGLPSEIKKLLLKYNSPALSSPHYEMLVNQIQKIHKPSIYKPKFEIPPLRKGAICECGRVMEFHHGKFVCICGLRSKEPLYQGLHDYRYLFDEWITNQEFRKFFLIESRDAANKLLKRTEFYCEGNNKGRRYLIPEDVWRIN</sequence>
<evidence type="ECO:0000313" key="3">
    <source>
        <dbReference type="Proteomes" id="UP000265692"/>
    </source>
</evidence>
<dbReference type="InterPro" id="IPR011528">
    <property type="entry name" value="NERD"/>
</dbReference>
<proteinExistence type="predicted"/>
<comment type="caution">
    <text evidence="2">The sequence shown here is derived from an EMBL/GenBank/DDBJ whole genome shotgun (WGS) entry which is preliminary data.</text>
</comment>
<evidence type="ECO:0000259" key="1">
    <source>
        <dbReference type="PROSITE" id="PS50965"/>
    </source>
</evidence>
<dbReference type="Pfam" id="PF08378">
    <property type="entry name" value="NERD"/>
    <property type="match status" value="1"/>
</dbReference>
<protein>
    <submittedName>
        <fullName evidence="2">NERD domain-containing protein</fullName>
    </submittedName>
</protein>
<keyword evidence="3" id="KW-1185">Reference proteome</keyword>
<gene>
    <name evidence="2" type="ORF">D1B33_01315</name>
</gene>
<organism evidence="2 3">
    <name type="scientific">Ureibacillus yapensis</name>
    <dbReference type="NCBI Taxonomy" id="2304605"/>
    <lineage>
        <taxon>Bacteria</taxon>
        <taxon>Bacillati</taxon>
        <taxon>Bacillota</taxon>
        <taxon>Bacilli</taxon>
        <taxon>Bacillales</taxon>
        <taxon>Caryophanaceae</taxon>
        <taxon>Ureibacillus</taxon>
    </lineage>
</organism>
<reference evidence="2 3" key="1">
    <citation type="submission" date="2018-08" db="EMBL/GenBank/DDBJ databases">
        <title>Lysinibacillus sp. YLB-03 draft genome sequence.</title>
        <authorList>
            <person name="Yu L."/>
        </authorList>
    </citation>
    <scope>NUCLEOTIDE SEQUENCE [LARGE SCALE GENOMIC DNA]</scope>
    <source>
        <strain evidence="2 3">YLB-03</strain>
    </source>
</reference>
<dbReference type="AlphaFoldDB" id="A0A396SEB3"/>